<feature type="region of interest" description="Disordered" evidence="1">
    <location>
        <begin position="1"/>
        <end position="66"/>
    </location>
</feature>
<dbReference type="InterPro" id="IPR052140">
    <property type="entry name" value="Dev_Signal_Hedgehog-like"/>
</dbReference>
<proteinExistence type="predicted"/>
<dbReference type="CDD" id="cd00081">
    <property type="entry name" value="Hint"/>
    <property type="match status" value="1"/>
</dbReference>
<dbReference type="Pfam" id="PF01079">
    <property type="entry name" value="Hint"/>
    <property type="match status" value="1"/>
</dbReference>
<dbReference type="InterPro" id="IPR036844">
    <property type="entry name" value="Hint_dom_sf"/>
</dbReference>
<comment type="caution">
    <text evidence="3">The sequence shown here is derived from an EMBL/GenBank/DDBJ whole genome shotgun (WGS) entry which is preliminary data.</text>
</comment>
<dbReference type="GO" id="GO:0016539">
    <property type="term" value="P:intein-mediated protein splicing"/>
    <property type="evidence" value="ECO:0007669"/>
    <property type="project" value="InterPro"/>
</dbReference>
<feature type="compositionally biased region" description="Pro residues" evidence="1">
    <location>
        <begin position="35"/>
        <end position="66"/>
    </location>
</feature>
<reference evidence="3 4" key="1">
    <citation type="submission" date="2019-10" db="EMBL/GenBank/DDBJ databases">
        <title>Assembly and Annotation for the nematode Trichostrongylus colubriformis.</title>
        <authorList>
            <person name="Martin J."/>
        </authorList>
    </citation>
    <scope>NUCLEOTIDE SEQUENCE [LARGE SCALE GENOMIC DNA]</scope>
    <source>
        <strain evidence="3">G859</strain>
        <tissue evidence="3">Whole worm</tissue>
    </source>
</reference>
<dbReference type="SUPFAM" id="SSF51294">
    <property type="entry name" value="Hedgehog/intein (Hint) domain"/>
    <property type="match status" value="1"/>
</dbReference>
<evidence type="ECO:0000313" key="3">
    <source>
        <dbReference type="EMBL" id="KAK5975323.1"/>
    </source>
</evidence>
<organism evidence="3 4">
    <name type="scientific">Trichostrongylus colubriformis</name>
    <name type="common">Black scour worm</name>
    <dbReference type="NCBI Taxonomy" id="6319"/>
    <lineage>
        <taxon>Eukaryota</taxon>
        <taxon>Metazoa</taxon>
        <taxon>Ecdysozoa</taxon>
        <taxon>Nematoda</taxon>
        <taxon>Chromadorea</taxon>
        <taxon>Rhabditida</taxon>
        <taxon>Rhabditina</taxon>
        <taxon>Rhabditomorpha</taxon>
        <taxon>Strongyloidea</taxon>
        <taxon>Trichostrongylidae</taxon>
        <taxon>Trichostrongylus</taxon>
    </lineage>
</organism>
<dbReference type="InterPro" id="IPR001767">
    <property type="entry name" value="Hedgehog_Hint"/>
</dbReference>
<dbReference type="PANTHER" id="PTHR46706">
    <property type="entry name" value="PROTEIN QUA-1-RELATED"/>
    <property type="match status" value="1"/>
</dbReference>
<evidence type="ECO:0000259" key="2">
    <source>
        <dbReference type="SMART" id="SM00306"/>
    </source>
</evidence>
<name>A0AAN8G2L0_TRICO</name>
<dbReference type="Proteomes" id="UP001331761">
    <property type="component" value="Unassembled WGS sequence"/>
</dbReference>
<evidence type="ECO:0000256" key="1">
    <source>
        <dbReference type="SAM" id="MobiDB-lite"/>
    </source>
</evidence>
<accession>A0AAN8G2L0</accession>
<dbReference type="Gene3D" id="2.170.16.10">
    <property type="entry name" value="Hedgehog/Intein (Hint) domain"/>
    <property type="match status" value="1"/>
</dbReference>
<dbReference type="AlphaFoldDB" id="A0AAN8G2L0"/>
<sequence length="258" mass="28024">MYPVKDKVKRQAAGSRNSRTRSVAGGGVISWAPAPVAPPQGPIVPPPAPVAPPPAPIAPPPAPIGPPQAPFVPPQAPLAPPPSPLAPLTILIPEPVLPPFAGAGGGGGTCFSTDTWVTTPNGKKRMDQLKVGDFVLTANETVAYFTPMMLWIHREPNVVTKFVTIMTDYGKMLALTARHLIFRNKCDEYYVDRVEMLPPNSQAVYAEELKVGDCVFLLYKVIHFLNFQYLTIKRRPQILAVVKQLFVGFISIATRNMI</sequence>
<dbReference type="GO" id="GO:0016540">
    <property type="term" value="P:protein autoprocessing"/>
    <property type="evidence" value="ECO:0007669"/>
    <property type="project" value="InterPro"/>
</dbReference>
<feature type="domain" description="Hint" evidence="2">
    <location>
        <begin position="108"/>
        <end position="219"/>
    </location>
</feature>
<dbReference type="InterPro" id="IPR006141">
    <property type="entry name" value="Intein_N"/>
</dbReference>
<dbReference type="PROSITE" id="PS50817">
    <property type="entry name" value="INTEIN_N_TER"/>
    <property type="match status" value="1"/>
</dbReference>
<keyword evidence="4" id="KW-1185">Reference proteome</keyword>
<dbReference type="EMBL" id="WIXE01013168">
    <property type="protein sequence ID" value="KAK5975323.1"/>
    <property type="molecule type" value="Genomic_DNA"/>
</dbReference>
<dbReference type="PANTHER" id="PTHR46706:SF7">
    <property type="entry name" value="GROUNDHOG (HEDGEHOG-LIKE FAMILY)-RELATED"/>
    <property type="match status" value="1"/>
</dbReference>
<evidence type="ECO:0000313" key="4">
    <source>
        <dbReference type="Proteomes" id="UP001331761"/>
    </source>
</evidence>
<dbReference type="InterPro" id="IPR003587">
    <property type="entry name" value="Hint_dom_N"/>
</dbReference>
<protein>
    <recommendedName>
        <fullName evidence="2">Hint domain-containing protein</fullName>
    </recommendedName>
</protein>
<gene>
    <name evidence="3" type="ORF">GCK32_008533</name>
</gene>
<dbReference type="SMART" id="SM00306">
    <property type="entry name" value="HintN"/>
    <property type="match status" value="1"/>
</dbReference>